<feature type="compositionally biased region" description="Low complexity" evidence="1">
    <location>
        <begin position="9"/>
        <end position="25"/>
    </location>
</feature>
<sequence>HHDHHHHVTAAAAAHALHNGSAAAHQIHHEPLEKLKRDYTPKIANSCPSEKEIFLKSGNLSSNNTANYSQHYI</sequence>
<organism evidence="2 3">
    <name type="scientific">Trichomalopsis sarcophagae</name>
    <dbReference type="NCBI Taxonomy" id="543379"/>
    <lineage>
        <taxon>Eukaryota</taxon>
        <taxon>Metazoa</taxon>
        <taxon>Ecdysozoa</taxon>
        <taxon>Arthropoda</taxon>
        <taxon>Hexapoda</taxon>
        <taxon>Insecta</taxon>
        <taxon>Pterygota</taxon>
        <taxon>Neoptera</taxon>
        <taxon>Endopterygota</taxon>
        <taxon>Hymenoptera</taxon>
        <taxon>Apocrita</taxon>
        <taxon>Proctotrupomorpha</taxon>
        <taxon>Chalcidoidea</taxon>
        <taxon>Pteromalidae</taxon>
        <taxon>Pteromalinae</taxon>
        <taxon>Trichomalopsis</taxon>
    </lineage>
</organism>
<evidence type="ECO:0000256" key="1">
    <source>
        <dbReference type="SAM" id="MobiDB-lite"/>
    </source>
</evidence>
<protein>
    <submittedName>
        <fullName evidence="2">Uncharacterized protein</fullName>
    </submittedName>
</protein>
<comment type="caution">
    <text evidence="2">The sequence shown here is derived from an EMBL/GenBank/DDBJ whole genome shotgun (WGS) entry which is preliminary data.</text>
</comment>
<evidence type="ECO:0000313" key="2">
    <source>
        <dbReference type="EMBL" id="OXU21183.1"/>
    </source>
</evidence>
<accession>A0A232ES46</accession>
<dbReference type="AlphaFoldDB" id="A0A232ES46"/>
<dbReference type="Proteomes" id="UP000215335">
    <property type="component" value="Unassembled WGS sequence"/>
</dbReference>
<keyword evidence="3" id="KW-1185">Reference proteome</keyword>
<proteinExistence type="predicted"/>
<reference evidence="2 3" key="1">
    <citation type="journal article" date="2017" name="Curr. Biol.">
        <title>The Evolution of Venom by Co-option of Single-Copy Genes.</title>
        <authorList>
            <person name="Martinson E.O."/>
            <person name="Mrinalini"/>
            <person name="Kelkar Y.D."/>
            <person name="Chang C.H."/>
            <person name="Werren J.H."/>
        </authorList>
    </citation>
    <scope>NUCLEOTIDE SEQUENCE [LARGE SCALE GENOMIC DNA]</scope>
    <source>
        <strain evidence="2 3">Alberta</strain>
        <tissue evidence="2">Whole body</tissue>
    </source>
</reference>
<feature type="region of interest" description="Disordered" evidence="1">
    <location>
        <begin position="1"/>
        <end position="26"/>
    </location>
</feature>
<evidence type="ECO:0000313" key="3">
    <source>
        <dbReference type="Proteomes" id="UP000215335"/>
    </source>
</evidence>
<name>A0A232ES46_9HYME</name>
<feature type="non-terminal residue" evidence="2">
    <location>
        <position position="1"/>
    </location>
</feature>
<dbReference type="EMBL" id="NNAY01002496">
    <property type="protein sequence ID" value="OXU21183.1"/>
    <property type="molecule type" value="Genomic_DNA"/>
</dbReference>
<gene>
    <name evidence="2" type="ORF">TSAR_010051</name>
</gene>